<keyword evidence="3" id="KW-1185">Reference proteome</keyword>
<gene>
    <name evidence="2" type="ORF">FPZ22_07255</name>
</gene>
<feature type="signal peptide" evidence="1">
    <location>
        <begin position="1"/>
        <end position="17"/>
    </location>
</feature>
<dbReference type="AlphaFoldDB" id="A0A518N475"/>
<reference evidence="2 3" key="1">
    <citation type="submission" date="2019-07" db="EMBL/GenBank/DDBJ databases">
        <title>Full genome sequence of Luteimonas sp. Gr-4.</title>
        <authorList>
            <person name="Im W.-T."/>
        </authorList>
    </citation>
    <scope>NUCLEOTIDE SEQUENCE [LARGE SCALE GENOMIC DNA]</scope>
    <source>
        <strain evidence="2 3">Gr-4</strain>
    </source>
</reference>
<feature type="chain" id="PRO_5022158929" evidence="1">
    <location>
        <begin position="18"/>
        <end position="131"/>
    </location>
</feature>
<organism evidence="2 3">
    <name type="scientific">Luteimonas granuli</name>
    <dbReference type="NCBI Taxonomy" id="1176533"/>
    <lineage>
        <taxon>Bacteria</taxon>
        <taxon>Pseudomonadati</taxon>
        <taxon>Pseudomonadota</taxon>
        <taxon>Gammaproteobacteria</taxon>
        <taxon>Lysobacterales</taxon>
        <taxon>Lysobacteraceae</taxon>
        <taxon>Luteimonas</taxon>
    </lineage>
</organism>
<dbReference type="KEGG" id="lug:FPZ22_07255"/>
<protein>
    <submittedName>
        <fullName evidence="2">Uncharacterized protein</fullName>
    </submittedName>
</protein>
<evidence type="ECO:0000313" key="2">
    <source>
        <dbReference type="EMBL" id="QDW66714.1"/>
    </source>
</evidence>
<dbReference type="Proteomes" id="UP000316584">
    <property type="component" value="Chromosome"/>
</dbReference>
<keyword evidence="1" id="KW-0732">Signal</keyword>
<accession>A0A518N475</accession>
<dbReference type="EMBL" id="CP042218">
    <property type="protein sequence ID" value="QDW66714.1"/>
    <property type="molecule type" value="Genomic_DNA"/>
</dbReference>
<sequence>MMQIVLPLLLVPAIASAAPKQPDAGSDDCYNRATQTCNREHPGKDLGDAGYRQCINDTLDWCDANEPASHAGGLLPALDLHGRFVDARGSSVESLPVKGGKRYELRCIEVDVASDNPLKASRANPATGEKR</sequence>
<proteinExistence type="predicted"/>
<evidence type="ECO:0000256" key="1">
    <source>
        <dbReference type="SAM" id="SignalP"/>
    </source>
</evidence>
<dbReference type="RefSeq" id="WP_144891710.1">
    <property type="nucleotide sequence ID" value="NZ_CP042218.1"/>
</dbReference>
<evidence type="ECO:0000313" key="3">
    <source>
        <dbReference type="Proteomes" id="UP000316584"/>
    </source>
</evidence>
<name>A0A518N475_9GAMM</name>